<dbReference type="Pfam" id="PF00132">
    <property type="entry name" value="Hexapep"/>
    <property type="match status" value="1"/>
</dbReference>
<evidence type="ECO:0000256" key="2">
    <source>
        <dbReference type="ARBA" id="ARBA00022458"/>
    </source>
</evidence>
<evidence type="ECO:0000313" key="10">
    <source>
        <dbReference type="Proteomes" id="UP000244906"/>
    </source>
</evidence>
<dbReference type="InterPro" id="IPR024688">
    <property type="entry name" value="Mac_dom"/>
</dbReference>
<keyword evidence="2" id="KW-0536">Nodulation</keyword>
<sequence>MHSAVKKMLSGKNYNCLDEQLSQLRLQCQKKMQLFNLVDITDSAMVKQNMRELVPNMAKNALINQPFYCSYGIHLLIGEESFINFNCTILDNAWVTIGSRCMLGPNVQIYTAAHDLDSELRAQGIEKALPVTIEDDVWIGGGAIILPGVKIGKRSVIGAGAVITKDIPADSRAVGNPAQVILQK</sequence>
<evidence type="ECO:0000256" key="7">
    <source>
        <dbReference type="ARBA" id="ARBA00067695"/>
    </source>
</evidence>
<dbReference type="GO" id="GO:0016407">
    <property type="term" value="F:acetyltransferase activity"/>
    <property type="evidence" value="ECO:0007669"/>
    <property type="project" value="InterPro"/>
</dbReference>
<dbReference type="InterPro" id="IPR018357">
    <property type="entry name" value="Hexapep_transf_CS"/>
</dbReference>
<proteinExistence type="inferred from homology"/>
<protein>
    <recommendedName>
        <fullName evidence="7">Nodulation protein L</fullName>
    </recommendedName>
</protein>
<evidence type="ECO:0000259" key="8">
    <source>
        <dbReference type="SMART" id="SM01266"/>
    </source>
</evidence>
<dbReference type="GO" id="GO:0008374">
    <property type="term" value="F:O-acyltransferase activity"/>
    <property type="evidence" value="ECO:0007669"/>
    <property type="project" value="TreeGrafter"/>
</dbReference>
<dbReference type="Pfam" id="PF12464">
    <property type="entry name" value="Mac"/>
    <property type="match status" value="1"/>
</dbReference>
<evidence type="ECO:0000256" key="3">
    <source>
        <dbReference type="ARBA" id="ARBA00022679"/>
    </source>
</evidence>
<reference evidence="9 10" key="1">
    <citation type="submission" date="2018-04" db="EMBL/GenBank/DDBJ databases">
        <title>Thalassorhabdus spongiae gen. nov., sp. nov., isolated from a marine sponge in South-West Iceland.</title>
        <authorList>
            <person name="Knobloch S."/>
            <person name="Daussin A."/>
            <person name="Johannsson R."/>
            <person name="Marteinsson V.T."/>
        </authorList>
    </citation>
    <scope>NUCLEOTIDE SEQUENCE [LARGE SCALE GENOMIC DNA]</scope>
    <source>
        <strain evidence="9 10">Hp12</strain>
    </source>
</reference>
<comment type="similarity">
    <text evidence="1">Belongs to the transferase hexapeptide repeat family.</text>
</comment>
<dbReference type="SUPFAM" id="SSF51161">
    <property type="entry name" value="Trimeric LpxA-like enzymes"/>
    <property type="match status" value="1"/>
</dbReference>
<evidence type="ECO:0000256" key="4">
    <source>
        <dbReference type="ARBA" id="ARBA00022737"/>
    </source>
</evidence>
<organism evidence="9 10">
    <name type="scientific">Pelagibaculum spongiae</name>
    <dbReference type="NCBI Taxonomy" id="2080658"/>
    <lineage>
        <taxon>Bacteria</taxon>
        <taxon>Pseudomonadati</taxon>
        <taxon>Pseudomonadota</taxon>
        <taxon>Gammaproteobacteria</taxon>
        <taxon>Oceanospirillales</taxon>
        <taxon>Pelagibaculum</taxon>
    </lineage>
</organism>
<keyword evidence="10" id="KW-1185">Reference proteome</keyword>
<dbReference type="EMBL" id="QDDL01000005">
    <property type="protein sequence ID" value="PVZ68451.1"/>
    <property type="molecule type" value="Genomic_DNA"/>
</dbReference>
<comment type="caution">
    <text evidence="9">The sequence shown here is derived from an EMBL/GenBank/DDBJ whole genome shotgun (WGS) entry which is preliminary data.</text>
</comment>
<evidence type="ECO:0000256" key="1">
    <source>
        <dbReference type="ARBA" id="ARBA00007274"/>
    </source>
</evidence>
<dbReference type="PANTHER" id="PTHR23416:SF23">
    <property type="entry name" value="ACETYLTRANSFERASE C18B11.09C-RELATED"/>
    <property type="match status" value="1"/>
</dbReference>
<dbReference type="PROSITE" id="PS00101">
    <property type="entry name" value="HEXAPEP_TRANSFERASES"/>
    <property type="match status" value="1"/>
</dbReference>
<comment type="function">
    <text evidence="6">Acetyltransferase implicated in the O-acetylation of Nod factors.</text>
</comment>
<feature type="domain" description="Maltose/galactoside acetyltransferase" evidence="8">
    <location>
        <begin position="5"/>
        <end position="59"/>
    </location>
</feature>
<accession>A0A2V1GVT5</accession>
<gene>
    <name evidence="9" type="ORF">DC094_13950</name>
</gene>
<name>A0A2V1GVT5_9GAMM</name>
<dbReference type="InterPro" id="IPR051159">
    <property type="entry name" value="Hexapeptide_acetyltransf"/>
</dbReference>
<dbReference type="Gene3D" id="2.160.10.10">
    <property type="entry name" value="Hexapeptide repeat proteins"/>
    <property type="match status" value="1"/>
</dbReference>
<keyword evidence="4" id="KW-0677">Repeat</keyword>
<evidence type="ECO:0000313" key="9">
    <source>
        <dbReference type="EMBL" id="PVZ68451.1"/>
    </source>
</evidence>
<dbReference type="PANTHER" id="PTHR23416">
    <property type="entry name" value="SIALIC ACID SYNTHASE-RELATED"/>
    <property type="match status" value="1"/>
</dbReference>
<evidence type="ECO:0000256" key="5">
    <source>
        <dbReference type="ARBA" id="ARBA00023315"/>
    </source>
</evidence>
<evidence type="ECO:0000256" key="6">
    <source>
        <dbReference type="ARBA" id="ARBA00055587"/>
    </source>
</evidence>
<dbReference type="InterPro" id="IPR011004">
    <property type="entry name" value="Trimer_LpxA-like_sf"/>
</dbReference>
<dbReference type="InterPro" id="IPR001451">
    <property type="entry name" value="Hexapep"/>
</dbReference>
<keyword evidence="5" id="KW-0012">Acyltransferase</keyword>
<keyword evidence="3 9" id="KW-0808">Transferase</keyword>
<dbReference type="Proteomes" id="UP000244906">
    <property type="component" value="Unassembled WGS sequence"/>
</dbReference>
<dbReference type="SMART" id="SM01266">
    <property type="entry name" value="Mac"/>
    <property type="match status" value="1"/>
</dbReference>
<dbReference type="CDD" id="cd03357">
    <property type="entry name" value="LbH_MAT_GAT"/>
    <property type="match status" value="1"/>
</dbReference>
<dbReference type="AlphaFoldDB" id="A0A2V1GVT5"/>
<dbReference type="OrthoDB" id="9815592at2"/>
<dbReference type="FunFam" id="2.160.10.10:FF:000025">
    <property type="entry name" value="Hexapeptide-repeat containing-acetyltransferase"/>
    <property type="match status" value="1"/>
</dbReference>